<feature type="transmembrane region" description="Helical" evidence="5">
    <location>
        <begin position="254"/>
        <end position="272"/>
    </location>
</feature>
<keyword evidence="2 5" id="KW-0812">Transmembrane</keyword>
<keyword evidence="3 5" id="KW-1133">Transmembrane helix</keyword>
<proteinExistence type="predicted"/>
<dbReference type="Pfam" id="PF03619">
    <property type="entry name" value="Solute_trans_a"/>
    <property type="match status" value="1"/>
</dbReference>
<feature type="transmembrane region" description="Helical" evidence="5">
    <location>
        <begin position="156"/>
        <end position="180"/>
    </location>
</feature>
<dbReference type="SMART" id="SM01417">
    <property type="entry name" value="Solute_trans_a"/>
    <property type="match status" value="1"/>
</dbReference>
<accession>A0A7S0B3G9</accession>
<organism evidence="6">
    <name type="scientific">Pyrodinium bahamense</name>
    <dbReference type="NCBI Taxonomy" id="73915"/>
    <lineage>
        <taxon>Eukaryota</taxon>
        <taxon>Sar</taxon>
        <taxon>Alveolata</taxon>
        <taxon>Dinophyceae</taxon>
        <taxon>Gonyaulacales</taxon>
        <taxon>Pyrocystaceae</taxon>
        <taxon>Pyrodinium</taxon>
    </lineage>
</organism>
<comment type="subcellular location">
    <subcellularLocation>
        <location evidence="1">Membrane</location>
        <topology evidence="1">Multi-pass membrane protein</topology>
    </subcellularLocation>
</comment>
<gene>
    <name evidence="6" type="ORF">PBAH0796_LOCUS25529</name>
</gene>
<dbReference type="InterPro" id="IPR005178">
    <property type="entry name" value="Ostalpha/TMEM184C"/>
</dbReference>
<evidence type="ECO:0000313" key="6">
    <source>
        <dbReference type="EMBL" id="CAD8381841.1"/>
    </source>
</evidence>
<evidence type="ECO:0000256" key="4">
    <source>
        <dbReference type="ARBA" id="ARBA00023136"/>
    </source>
</evidence>
<name>A0A7S0B3G9_9DINO</name>
<evidence type="ECO:0000256" key="2">
    <source>
        <dbReference type="ARBA" id="ARBA00022692"/>
    </source>
</evidence>
<dbReference type="EMBL" id="HBEG01041767">
    <property type="protein sequence ID" value="CAD8381841.1"/>
    <property type="molecule type" value="Transcribed_RNA"/>
</dbReference>
<keyword evidence="4 5" id="KW-0472">Membrane</keyword>
<feature type="transmembrane region" description="Helical" evidence="5">
    <location>
        <begin position="45"/>
        <end position="61"/>
    </location>
</feature>
<protein>
    <submittedName>
        <fullName evidence="6">Uncharacterized protein</fullName>
    </submittedName>
</protein>
<dbReference type="GO" id="GO:0016020">
    <property type="term" value="C:membrane"/>
    <property type="evidence" value="ECO:0007669"/>
    <property type="project" value="UniProtKB-SubCell"/>
</dbReference>
<sequence length="434" mass="49321">MAAADAALVMAAALVALLAYKKGMRKKWLQAALLHKYGSCTVLALQDYSILLAFLSVWWLLRTGTYVLMGNTSMMLAPAEMQQNLNATLHKVHGMTREEAADWLQKLRIDRQLRFLSLCSPVATILTYVVCAFHTRRLVLENVTGLPWFAAYRQDLVIQVILLPAVYATLSFCSVVRLWLVMLGTGWSQEVYGDRTWSEFVAHNTDVYLDNFAVANLAEMYTIWCFSRLCMDLLKDFIKSKEVRRTLARVTMQGVYTFVLVGTVKVATQLWLHFLRRKKVLSLGLIDVQPFKLTQSWLPSADHWLMQPENVEGIDNFLQKLLLLSSVQCLYNMMMICCMPQLADINPGLKFLGTRILIIFAQMQSALLEFLGANASWFKYSVQQVHLLHASLMCCECLGVACLHVCAWPPEDYEQGYLPLEHVDMSSEEDSAVF</sequence>
<reference evidence="6" key="1">
    <citation type="submission" date="2021-01" db="EMBL/GenBank/DDBJ databases">
        <authorList>
            <person name="Corre E."/>
            <person name="Pelletier E."/>
            <person name="Niang G."/>
            <person name="Scheremetjew M."/>
            <person name="Finn R."/>
            <person name="Kale V."/>
            <person name="Holt S."/>
            <person name="Cochrane G."/>
            <person name="Meng A."/>
            <person name="Brown T."/>
            <person name="Cohen L."/>
        </authorList>
    </citation>
    <scope>NUCLEOTIDE SEQUENCE</scope>
    <source>
        <strain evidence="6">Pbaha01</strain>
    </source>
</reference>
<evidence type="ECO:0000256" key="1">
    <source>
        <dbReference type="ARBA" id="ARBA00004141"/>
    </source>
</evidence>
<evidence type="ECO:0000256" key="3">
    <source>
        <dbReference type="ARBA" id="ARBA00022989"/>
    </source>
</evidence>
<evidence type="ECO:0000256" key="5">
    <source>
        <dbReference type="SAM" id="Phobius"/>
    </source>
</evidence>
<feature type="transmembrane region" description="Helical" evidence="5">
    <location>
        <begin position="115"/>
        <end position="136"/>
    </location>
</feature>
<dbReference type="AlphaFoldDB" id="A0A7S0B3G9"/>